<proteinExistence type="predicted"/>
<keyword evidence="3" id="KW-1185">Reference proteome</keyword>
<accession>A0ABR5B319</accession>
<dbReference type="Proteomes" id="UP000053800">
    <property type="component" value="Unassembled WGS sequence"/>
</dbReference>
<evidence type="ECO:0000256" key="1">
    <source>
        <dbReference type="SAM" id="SignalP"/>
    </source>
</evidence>
<name>A0ABR5B319_CRYGA</name>
<sequence>MSSFLTWSFLGGIVTVDSLTRSAMAKVPAQLDNIINEAGVAIVKFGSSRRMPSAGK</sequence>
<feature type="chain" id="PRO_5046382459" evidence="1">
    <location>
        <begin position="26"/>
        <end position="56"/>
    </location>
</feature>
<evidence type="ECO:0000313" key="3">
    <source>
        <dbReference type="Proteomes" id="UP000053800"/>
    </source>
</evidence>
<organism evidence="2 3">
    <name type="scientific">Cryptococcus bacillisporus CA1873</name>
    <dbReference type="NCBI Taxonomy" id="1296111"/>
    <lineage>
        <taxon>Eukaryota</taxon>
        <taxon>Fungi</taxon>
        <taxon>Dikarya</taxon>
        <taxon>Basidiomycota</taxon>
        <taxon>Agaricomycotina</taxon>
        <taxon>Tremellomycetes</taxon>
        <taxon>Tremellales</taxon>
        <taxon>Cryptococcaceae</taxon>
        <taxon>Cryptococcus</taxon>
        <taxon>Cryptococcus gattii species complex</taxon>
    </lineage>
</organism>
<feature type="signal peptide" evidence="1">
    <location>
        <begin position="1"/>
        <end position="25"/>
    </location>
</feature>
<reference evidence="2 3" key="1">
    <citation type="submission" date="2015-01" db="EMBL/GenBank/DDBJ databases">
        <title>The Genome Sequence of Cryptococcus gattii CA1873.</title>
        <authorList>
            <consortium name="The Broad Institute Genomics Platform"/>
            <person name="Cuomo C."/>
            <person name="Litvintseva A."/>
            <person name="Chen Y."/>
            <person name="Heitman J."/>
            <person name="Sun S."/>
            <person name="Springer D."/>
            <person name="Dromer F."/>
            <person name="Young S."/>
            <person name="Zeng Q."/>
            <person name="Gargeya S."/>
            <person name="Abouelleil A."/>
            <person name="Alvarado L."/>
            <person name="Chapman S.B."/>
            <person name="Gainer-Dewar J."/>
            <person name="Goldberg J."/>
            <person name="Griggs A."/>
            <person name="Gujja S."/>
            <person name="Hansen M."/>
            <person name="Howarth C."/>
            <person name="Imamovic A."/>
            <person name="Larimer J."/>
            <person name="Murphy C."/>
            <person name="Naylor J."/>
            <person name="Pearson M."/>
            <person name="Priest M."/>
            <person name="Roberts A."/>
            <person name="Saif S."/>
            <person name="Shea T."/>
            <person name="Sykes S."/>
            <person name="Wortman J."/>
            <person name="Nusbaum C."/>
            <person name="Birren B."/>
        </authorList>
    </citation>
    <scope>NUCLEOTIDE SEQUENCE [LARGE SCALE GENOMIC DNA]</scope>
    <source>
        <strain evidence="2 3">CA1873</strain>
    </source>
</reference>
<dbReference type="EMBL" id="KN848911">
    <property type="protein sequence ID" value="KIR57620.1"/>
    <property type="molecule type" value="Genomic_DNA"/>
</dbReference>
<gene>
    <name evidence="2" type="ORF">I314_06512</name>
</gene>
<evidence type="ECO:0000313" key="2">
    <source>
        <dbReference type="EMBL" id="KIR57620.1"/>
    </source>
</evidence>
<protein>
    <submittedName>
        <fullName evidence="2">Uncharacterized protein</fullName>
    </submittedName>
</protein>
<keyword evidence="1" id="KW-0732">Signal</keyword>